<proteinExistence type="predicted"/>
<organism evidence="1 2">
    <name type="scientific">Halopseudomonas litoralis</name>
    <dbReference type="NCBI Taxonomy" id="797277"/>
    <lineage>
        <taxon>Bacteria</taxon>
        <taxon>Pseudomonadati</taxon>
        <taxon>Pseudomonadota</taxon>
        <taxon>Gammaproteobacteria</taxon>
        <taxon>Pseudomonadales</taxon>
        <taxon>Pseudomonadaceae</taxon>
        <taxon>Halopseudomonas</taxon>
    </lineage>
</organism>
<dbReference type="AlphaFoldDB" id="A0A1H1LDU1"/>
<dbReference type="OrthoDB" id="9816185at2"/>
<dbReference type="Proteomes" id="UP000243426">
    <property type="component" value="Chromosome I"/>
</dbReference>
<evidence type="ECO:0008006" key="3">
    <source>
        <dbReference type="Google" id="ProtNLM"/>
    </source>
</evidence>
<evidence type="ECO:0000313" key="1">
    <source>
        <dbReference type="EMBL" id="SDR72708.1"/>
    </source>
</evidence>
<dbReference type="EMBL" id="LT629748">
    <property type="protein sequence ID" value="SDR72708.1"/>
    <property type="molecule type" value="Genomic_DNA"/>
</dbReference>
<keyword evidence="2" id="KW-1185">Reference proteome</keyword>
<accession>A0A1H1LDU1</accession>
<protein>
    <recommendedName>
        <fullName evidence="3">HNH endonuclease</fullName>
    </recommendedName>
</protein>
<dbReference type="RefSeq" id="WP_090271633.1">
    <property type="nucleotide sequence ID" value="NZ_LT629748.1"/>
</dbReference>
<dbReference type="Gene3D" id="1.10.30.50">
    <property type="match status" value="1"/>
</dbReference>
<gene>
    <name evidence="1" type="ORF">SAMN05216198_0210</name>
</gene>
<reference evidence="2" key="1">
    <citation type="submission" date="2016-10" db="EMBL/GenBank/DDBJ databases">
        <authorList>
            <person name="Varghese N."/>
            <person name="Submissions S."/>
        </authorList>
    </citation>
    <scope>NUCLEOTIDE SEQUENCE [LARGE SCALE GENOMIC DNA]</scope>
    <source>
        <strain evidence="2">2SM5</strain>
    </source>
</reference>
<dbReference type="STRING" id="797277.SAMN05216198_0210"/>
<sequence length="106" mass="11887">MANKWNIPDWLEKEIRARDTACVYCGNEFTSVAVSRKSVASWEHIINDARIITRENIALCCCGCNASKGQKPLAVWLQTKYCKDRGITPETVAPVVRQALEYGLVV</sequence>
<name>A0A1H1LDU1_9GAMM</name>
<evidence type="ECO:0000313" key="2">
    <source>
        <dbReference type="Proteomes" id="UP000243426"/>
    </source>
</evidence>